<feature type="compositionally biased region" description="Low complexity" evidence="2">
    <location>
        <begin position="314"/>
        <end position="327"/>
    </location>
</feature>
<dbReference type="AlphaFoldDB" id="A0A4Z0YS99"/>
<evidence type="ECO:0000313" key="3">
    <source>
        <dbReference type="EMBL" id="TGJ81333.1"/>
    </source>
</evidence>
<protein>
    <submittedName>
        <fullName evidence="3">Uncharacterized protein</fullName>
    </submittedName>
</protein>
<reference evidence="3 4" key="1">
    <citation type="submission" date="2019-03" db="EMBL/GenBank/DDBJ databases">
        <title>Draft genome sequence of Xylaria hypoxylon DSM 108379, a ubiquitous saprotrophic-parasitic fungi on hardwood.</title>
        <authorList>
            <person name="Buettner E."/>
            <person name="Leonhardt S."/>
            <person name="Gebauer A.M."/>
            <person name="Liers C."/>
            <person name="Hofrichter M."/>
            <person name="Kellner H."/>
        </authorList>
    </citation>
    <scope>NUCLEOTIDE SEQUENCE [LARGE SCALE GENOMIC DNA]</scope>
    <source>
        <strain evidence="3 4">DSM 108379</strain>
    </source>
</reference>
<comment type="similarity">
    <text evidence="1">Belongs to the short-chain dehydrogenases/reductases (SDR) family.</text>
</comment>
<accession>A0A4Z0YS99</accession>
<dbReference type="STRING" id="37992.A0A4Z0YS99"/>
<dbReference type="GO" id="GO:0016491">
    <property type="term" value="F:oxidoreductase activity"/>
    <property type="evidence" value="ECO:0007669"/>
    <property type="project" value="TreeGrafter"/>
</dbReference>
<evidence type="ECO:0000313" key="4">
    <source>
        <dbReference type="Proteomes" id="UP000297716"/>
    </source>
</evidence>
<dbReference type="EMBL" id="SKBN01000174">
    <property type="protein sequence ID" value="TGJ81333.1"/>
    <property type="molecule type" value="Genomic_DNA"/>
</dbReference>
<keyword evidence="4" id="KW-1185">Reference proteome</keyword>
<dbReference type="Gene3D" id="3.40.50.720">
    <property type="entry name" value="NAD(P)-binding Rossmann-like Domain"/>
    <property type="match status" value="1"/>
</dbReference>
<dbReference type="GO" id="GO:0005737">
    <property type="term" value="C:cytoplasm"/>
    <property type="evidence" value="ECO:0007669"/>
    <property type="project" value="TreeGrafter"/>
</dbReference>
<dbReference type="Proteomes" id="UP000297716">
    <property type="component" value="Unassembled WGS sequence"/>
</dbReference>
<evidence type="ECO:0000256" key="1">
    <source>
        <dbReference type="ARBA" id="ARBA00006484"/>
    </source>
</evidence>
<organism evidence="3 4">
    <name type="scientific">Xylaria hypoxylon</name>
    <dbReference type="NCBI Taxonomy" id="37992"/>
    <lineage>
        <taxon>Eukaryota</taxon>
        <taxon>Fungi</taxon>
        <taxon>Dikarya</taxon>
        <taxon>Ascomycota</taxon>
        <taxon>Pezizomycotina</taxon>
        <taxon>Sordariomycetes</taxon>
        <taxon>Xylariomycetidae</taxon>
        <taxon>Xylariales</taxon>
        <taxon>Xylariaceae</taxon>
        <taxon>Xylaria</taxon>
    </lineage>
</organism>
<evidence type="ECO:0000256" key="2">
    <source>
        <dbReference type="SAM" id="MobiDB-lite"/>
    </source>
</evidence>
<comment type="caution">
    <text evidence="3">The sequence shown here is derived from an EMBL/GenBank/DDBJ whole genome shotgun (WGS) entry which is preliminary data.</text>
</comment>
<feature type="region of interest" description="Disordered" evidence="2">
    <location>
        <begin position="637"/>
        <end position="662"/>
    </location>
</feature>
<name>A0A4Z0YS99_9PEZI</name>
<feature type="region of interest" description="Disordered" evidence="2">
    <location>
        <begin position="314"/>
        <end position="333"/>
    </location>
</feature>
<dbReference type="InterPro" id="IPR036291">
    <property type="entry name" value="NAD(P)-bd_dom_sf"/>
</dbReference>
<proteinExistence type="inferred from homology"/>
<dbReference type="InterPro" id="IPR002347">
    <property type="entry name" value="SDR_fam"/>
</dbReference>
<dbReference type="PANTHER" id="PTHR43544">
    <property type="entry name" value="SHORT-CHAIN DEHYDROGENASE/REDUCTASE"/>
    <property type="match status" value="1"/>
</dbReference>
<dbReference type="SUPFAM" id="SSF51735">
    <property type="entry name" value="NAD(P)-binding Rossmann-fold domains"/>
    <property type="match status" value="1"/>
</dbReference>
<gene>
    <name evidence="3" type="ORF">E0Z10_g7448</name>
</gene>
<dbReference type="PRINTS" id="PR00081">
    <property type="entry name" value="GDHRDH"/>
</dbReference>
<dbReference type="PANTHER" id="PTHR43544:SF26">
    <property type="entry name" value="SHORT CHAIN DEHYDROGENASE_REDUCTASE FAMILY OXIDOREDUCTASE (JCVI)"/>
    <property type="match status" value="1"/>
</dbReference>
<dbReference type="OrthoDB" id="4698826at2759"/>
<dbReference type="InterPro" id="IPR051468">
    <property type="entry name" value="Fungal_SecMetab_SDRs"/>
</dbReference>
<dbReference type="Pfam" id="PF00106">
    <property type="entry name" value="adh_short"/>
    <property type="match status" value="1"/>
</dbReference>
<sequence length="773" mass="86800">MTQTIVLITGASRGLGKGLAQRFLALPNHTVIAANRDPEATASRALSDLPTGTGSALIVTKYDAANEQSPFDAVRELREKHGISHLDIVVANAGIAKVFPLARDVKRGDIVEHIEVNVLSVISLFQATRDLLQKSPSKPIFVPIGSGAGSLGRQPPVPSSAYGASKSMLFWYGIRINAEEEWLNTFVADPGFVQTDMGNDAARRWGLKEETLLTVDECMGSFFQVLRTTTKEKHGGKAVLYTGEVLECWFLYYYLDDNDDNCGLDIQCGFACPPDEPAQISTMPCDPSGWVPVRSPDSEDDWCLTPSVEGKIYPASPVSSHSAPSPSNDQNSDSMKLAVAGEDLKEARAREQYQALYIEVQEKHISNLQSIIDKQRGISDSLETKLFDSFVVMTRNQQYELDKVQKRLLDLQNDAEEWLLGHEWRNLQQKLHDLNHKLDGYIKSSTPQTISTGEQTDELTLFMNSLLGDLPKMWNGLEKLERDIEEEKDRDAGECGTECTIEDHTSREDVNNADMPTHPSVTDILDRYYVFSRLQRERMITRKEKLQVLLDEFSTELGRLQADLAYEEGRTANMRTRMTFWEDDLGASKVEYPDALLDNLEMKQTALKCGSQELEKIAGIIQELPSHFHMIDIRAPGEDQTSTHPETSTREAKQVSGTRKRAEVAGQREDTLYIAELEAKLKEKQANEKAWAAHLENLHQREMKARTALQKGIDSTELRNAKLQKVVQVVAGKLFEHRERLWGLSTPARKMGEELISTLEQLEISCDEPLIYE</sequence>